<dbReference type="SFLD" id="SFLDG01135">
    <property type="entry name" value="C1.5.6:_HAD__Beta-PGM__Phospha"/>
    <property type="match status" value="1"/>
</dbReference>
<protein>
    <submittedName>
        <fullName evidence="1">5'-nucleotidase</fullName>
        <ecNumber evidence="1">3.1.3.5</ecNumber>
    </submittedName>
</protein>
<proteinExistence type="predicted"/>
<dbReference type="InterPro" id="IPR023198">
    <property type="entry name" value="PGP-like_dom2"/>
</dbReference>
<dbReference type="InterPro" id="IPR050155">
    <property type="entry name" value="HAD-like_hydrolase_sf"/>
</dbReference>
<dbReference type="NCBIfam" id="TIGR01549">
    <property type="entry name" value="HAD-SF-IA-v1"/>
    <property type="match status" value="1"/>
</dbReference>
<gene>
    <name evidence="1" type="ORF">IBLFYP30_01348</name>
</gene>
<dbReference type="FunFam" id="3.40.50.1000:FF:000022">
    <property type="entry name" value="Phosphoglycolate phosphatase"/>
    <property type="match status" value="1"/>
</dbReference>
<dbReference type="AlphaFoldDB" id="A0A6N3AZM6"/>
<dbReference type="InterPro" id="IPR036412">
    <property type="entry name" value="HAD-like_sf"/>
</dbReference>
<dbReference type="GO" id="GO:0004713">
    <property type="term" value="F:protein tyrosine kinase activity"/>
    <property type="evidence" value="ECO:0007669"/>
    <property type="project" value="TreeGrafter"/>
</dbReference>
<evidence type="ECO:0000313" key="1">
    <source>
        <dbReference type="EMBL" id="VYT93062.1"/>
    </source>
</evidence>
<dbReference type="SFLD" id="SFLDG01129">
    <property type="entry name" value="C1.5:_HAD__Beta-PGM__Phosphata"/>
    <property type="match status" value="1"/>
</dbReference>
<dbReference type="EC" id="3.1.3.5" evidence="1"/>
<accession>A0A6N3AZM6</accession>
<dbReference type="GO" id="GO:0008253">
    <property type="term" value="F:5'-nucleotidase activity"/>
    <property type="evidence" value="ECO:0007669"/>
    <property type="project" value="UniProtKB-EC"/>
</dbReference>
<name>A0A6N3AZM6_9FIRM</name>
<dbReference type="InterPro" id="IPR041492">
    <property type="entry name" value="HAD_2"/>
</dbReference>
<dbReference type="Gene3D" id="1.10.150.240">
    <property type="entry name" value="Putative phosphatase, domain 2"/>
    <property type="match status" value="1"/>
</dbReference>
<dbReference type="EMBL" id="CACRUE010000022">
    <property type="protein sequence ID" value="VYT93062.1"/>
    <property type="molecule type" value="Genomic_DNA"/>
</dbReference>
<dbReference type="SUPFAM" id="SSF56784">
    <property type="entry name" value="HAD-like"/>
    <property type="match status" value="1"/>
</dbReference>
<keyword evidence="1" id="KW-0378">Hydrolase</keyword>
<organism evidence="1">
    <name type="scientific">Intestinibacter bartlettii</name>
    <dbReference type="NCBI Taxonomy" id="261299"/>
    <lineage>
        <taxon>Bacteria</taxon>
        <taxon>Bacillati</taxon>
        <taxon>Bacillota</taxon>
        <taxon>Clostridia</taxon>
        <taxon>Peptostreptococcales</taxon>
        <taxon>Peptostreptococcaceae</taxon>
        <taxon>Intestinibacter</taxon>
    </lineage>
</organism>
<reference evidence="1" key="1">
    <citation type="submission" date="2019-11" db="EMBL/GenBank/DDBJ databases">
        <authorList>
            <person name="Feng L."/>
        </authorList>
    </citation>
    <scope>NUCLEOTIDE SEQUENCE</scope>
    <source>
        <strain evidence="1">IbartlettiiLFYP30</strain>
    </source>
</reference>
<dbReference type="Pfam" id="PF13419">
    <property type="entry name" value="HAD_2"/>
    <property type="match status" value="1"/>
</dbReference>
<dbReference type="InterPro" id="IPR006439">
    <property type="entry name" value="HAD-SF_hydro_IA"/>
</dbReference>
<dbReference type="SFLD" id="SFLDS00003">
    <property type="entry name" value="Haloacid_Dehalogenase"/>
    <property type="match status" value="1"/>
</dbReference>
<dbReference type="PANTHER" id="PTHR43434:SF20">
    <property type="entry name" value="5'-NUCLEOTIDASE"/>
    <property type="match status" value="1"/>
</dbReference>
<dbReference type="PANTHER" id="PTHR43434">
    <property type="entry name" value="PHOSPHOGLYCOLATE PHOSPHATASE"/>
    <property type="match status" value="1"/>
</dbReference>
<dbReference type="InterPro" id="IPR023214">
    <property type="entry name" value="HAD_sf"/>
</dbReference>
<dbReference type="GO" id="GO:0005829">
    <property type="term" value="C:cytosol"/>
    <property type="evidence" value="ECO:0007669"/>
    <property type="project" value="TreeGrafter"/>
</dbReference>
<dbReference type="Gene3D" id="3.40.50.1000">
    <property type="entry name" value="HAD superfamily/HAD-like"/>
    <property type="match status" value="1"/>
</dbReference>
<dbReference type="RefSeq" id="WP_156530726.1">
    <property type="nucleotide sequence ID" value="NZ_CACRUE010000022.1"/>
</dbReference>
<sequence length="216" mass="24411">MKKNYDIIVFDLDGTITASDLGITNSIKYALNYFGLEKDNESLKRHIGPALSATFREYVGDDEEKIQLAIKKYREYYVDQGGMLENEVYEGVEETLKEIKNRGKKIILASSKPMVFCEKILQHFKLDKYFDFIGGSNLDETRCKKVEVITYSLENIGEVPGANVLMVGDREYDILGAKELGIDSVGVLFGYGNKEELENAGATYIIEKMTDILEIV</sequence>